<gene>
    <name evidence="1" type="ORF">SDC9_60430</name>
</gene>
<dbReference type="AlphaFoldDB" id="A0A644XCX1"/>
<name>A0A644XCX1_9ZZZZ</name>
<protein>
    <submittedName>
        <fullName evidence="1">Uncharacterized protein</fullName>
    </submittedName>
</protein>
<sequence length="65" mass="7482">MYNKIDKLEFTEEDAMKYCENCEKKFDTEEQKCPICGANLIEEKDSEYDDTTAETVATMTTLGIL</sequence>
<comment type="caution">
    <text evidence="1">The sequence shown here is derived from an EMBL/GenBank/DDBJ whole genome shotgun (WGS) entry which is preliminary data.</text>
</comment>
<accession>A0A644XCX1</accession>
<proteinExistence type="predicted"/>
<dbReference type="EMBL" id="VSSQ01002219">
    <property type="protein sequence ID" value="MPM14070.1"/>
    <property type="molecule type" value="Genomic_DNA"/>
</dbReference>
<organism evidence="1">
    <name type="scientific">bioreactor metagenome</name>
    <dbReference type="NCBI Taxonomy" id="1076179"/>
    <lineage>
        <taxon>unclassified sequences</taxon>
        <taxon>metagenomes</taxon>
        <taxon>ecological metagenomes</taxon>
    </lineage>
</organism>
<evidence type="ECO:0000313" key="1">
    <source>
        <dbReference type="EMBL" id="MPM14070.1"/>
    </source>
</evidence>
<reference evidence="1" key="1">
    <citation type="submission" date="2019-08" db="EMBL/GenBank/DDBJ databases">
        <authorList>
            <person name="Kucharzyk K."/>
            <person name="Murdoch R.W."/>
            <person name="Higgins S."/>
            <person name="Loffler F."/>
        </authorList>
    </citation>
    <scope>NUCLEOTIDE SEQUENCE</scope>
</reference>